<name>A0A2S7UUY8_9GAMM</name>
<dbReference type="PANTHER" id="PTHR42792:SF2">
    <property type="entry name" value="FLAGELLIN"/>
    <property type="match status" value="1"/>
</dbReference>
<dbReference type="Gene3D" id="6.10.10.10">
    <property type="entry name" value="Flagellar export chaperone, C-terminal domain"/>
    <property type="match status" value="1"/>
</dbReference>
<dbReference type="InterPro" id="IPR046358">
    <property type="entry name" value="Flagellin_C"/>
</dbReference>
<dbReference type="Pfam" id="PF00700">
    <property type="entry name" value="Flagellin_C"/>
    <property type="match status" value="1"/>
</dbReference>
<proteinExistence type="inferred from homology"/>
<dbReference type="GO" id="GO:0009288">
    <property type="term" value="C:bacterial-type flagellum"/>
    <property type="evidence" value="ECO:0007669"/>
    <property type="project" value="UniProtKB-SubCell"/>
</dbReference>
<dbReference type="Proteomes" id="UP000239007">
    <property type="component" value="Unassembled WGS sequence"/>
</dbReference>
<dbReference type="GO" id="GO:0005198">
    <property type="term" value="F:structural molecule activity"/>
    <property type="evidence" value="ECO:0007669"/>
    <property type="project" value="UniProtKB-UniRule"/>
</dbReference>
<dbReference type="EMBL" id="MSCH01000003">
    <property type="protein sequence ID" value="PQJ53806.1"/>
    <property type="molecule type" value="Genomic_DNA"/>
</dbReference>
<dbReference type="SUPFAM" id="SSF64518">
    <property type="entry name" value="Phase 1 flagellin"/>
    <property type="match status" value="1"/>
</dbReference>
<evidence type="ECO:0000256" key="4">
    <source>
        <dbReference type="RuleBase" id="RU362073"/>
    </source>
</evidence>
<reference evidence="7 8" key="1">
    <citation type="submission" date="2016-12" db="EMBL/GenBank/DDBJ databases">
        <title>Diversity of luminous bacteria.</title>
        <authorList>
            <person name="Yoshizawa S."/>
            <person name="Kogure K."/>
        </authorList>
    </citation>
    <scope>NUCLEOTIDE SEQUENCE [LARGE SCALE GENOMIC DNA]</scope>
    <source>
        <strain evidence="7 8">SA4-48</strain>
    </source>
</reference>
<organism evidence="7 8">
    <name type="scientific">Psychrosphaera saromensis</name>
    <dbReference type="NCBI Taxonomy" id="716813"/>
    <lineage>
        <taxon>Bacteria</taxon>
        <taxon>Pseudomonadati</taxon>
        <taxon>Pseudomonadota</taxon>
        <taxon>Gammaproteobacteria</taxon>
        <taxon>Alteromonadales</taxon>
        <taxon>Pseudoalteromonadaceae</taxon>
        <taxon>Psychrosphaera</taxon>
    </lineage>
</organism>
<protein>
    <recommendedName>
        <fullName evidence="4">Flagellin</fullName>
    </recommendedName>
</protein>
<keyword evidence="2 4" id="KW-0964">Secreted</keyword>
<feature type="domain" description="Flagellin C-terminal" evidence="6">
    <location>
        <begin position="440"/>
        <end position="524"/>
    </location>
</feature>
<dbReference type="OrthoDB" id="9796789at2"/>
<feature type="domain" description="Flagellin N-terminal" evidence="5">
    <location>
        <begin position="5"/>
        <end position="141"/>
    </location>
</feature>
<dbReference type="Gene3D" id="1.20.1330.10">
    <property type="entry name" value="f41 fragment of flagellin, N-terminal domain"/>
    <property type="match status" value="1"/>
</dbReference>
<comment type="function">
    <text evidence="4">Flagellin is the subunit protein which polymerizes to form the filaments of bacterial flagella.</text>
</comment>
<dbReference type="InterPro" id="IPR001029">
    <property type="entry name" value="Flagellin_N"/>
</dbReference>
<dbReference type="Gene3D" id="2.170.280.10">
    <property type="entry name" value="f41 fragment of flagellin, middle domain"/>
    <property type="match status" value="1"/>
</dbReference>
<comment type="caution">
    <text evidence="7">The sequence shown here is derived from an EMBL/GenBank/DDBJ whole genome shotgun (WGS) entry which is preliminary data.</text>
</comment>
<evidence type="ECO:0000313" key="8">
    <source>
        <dbReference type="Proteomes" id="UP000239007"/>
    </source>
</evidence>
<dbReference type="Pfam" id="PF00669">
    <property type="entry name" value="Flagellin_N"/>
    <property type="match status" value="1"/>
</dbReference>
<gene>
    <name evidence="7" type="ORF">BTO11_09110</name>
</gene>
<dbReference type="PRINTS" id="PR00207">
    <property type="entry name" value="FLAGELLIN"/>
</dbReference>
<dbReference type="GO" id="GO:0005576">
    <property type="term" value="C:extracellular region"/>
    <property type="evidence" value="ECO:0007669"/>
    <property type="project" value="UniProtKB-SubCell"/>
</dbReference>
<sequence>MALFVNTNVASINGQRNLMGSSNDLATSMERLASGLRINSAKDDAAGLQISNRLTSQINGLTVAIRNANDGISMAQTAEGALQESTNILQRMRDLSIQAANATNSTIDRNAIQEEVVQLKSELNRIADTTTFGGSKLIDGTFGNQQFQVGAQANETIGVSFNSAQTDDLGGARLSLNGTQMGATSGAQANAADSITGLDLGTASENLLIDGVNSATVAIGQSDSAAAMAAKINTVFNTTGVKADARTTTVLEDFQNFDAGDSISFDFSNGDETKASTASTVISFTSTGVVTDDMQILVNKINEVASKTGIGATFNSTGDTTGSGPAVSLLSESGTDIIISGFTDDDGSASGNGATFDVIGRDYNDNNFIPPAATLDSTNVNADSIAVRGQIQLDSTVAFGMTSELSDAILSSGTVASRAAEISIDTIDLTSVEGAQSAISLIDGALAKIDRNRASLGAVQNRLESTINNLSSVSESTSAARSRIRDTDFAAETAELTRNQILQQAGTTILAQANQLPQAALSLLGG</sequence>
<dbReference type="InterPro" id="IPR001492">
    <property type="entry name" value="Flagellin"/>
</dbReference>
<evidence type="ECO:0000256" key="1">
    <source>
        <dbReference type="ARBA" id="ARBA00005709"/>
    </source>
</evidence>
<dbReference type="Gene3D" id="6.10.280.190">
    <property type="match status" value="1"/>
</dbReference>
<evidence type="ECO:0000256" key="3">
    <source>
        <dbReference type="ARBA" id="ARBA00023143"/>
    </source>
</evidence>
<comment type="similarity">
    <text evidence="1 4">Belongs to the bacterial flagellin family.</text>
</comment>
<evidence type="ECO:0000259" key="5">
    <source>
        <dbReference type="Pfam" id="PF00669"/>
    </source>
</evidence>
<dbReference type="AlphaFoldDB" id="A0A2S7UUY8"/>
<evidence type="ECO:0000313" key="7">
    <source>
        <dbReference type="EMBL" id="PQJ53806.1"/>
    </source>
</evidence>
<comment type="subcellular location">
    <subcellularLocation>
        <location evidence="4">Secreted</location>
    </subcellularLocation>
    <subcellularLocation>
        <location evidence="4">Bacterial flagellum</location>
    </subcellularLocation>
</comment>
<dbReference type="InterPro" id="IPR042187">
    <property type="entry name" value="Flagellin_C_sub2"/>
</dbReference>
<keyword evidence="8" id="KW-1185">Reference proteome</keyword>
<dbReference type="PANTHER" id="PTHR42792">
    <property type="entry name" value="FLAGELLIN"/>
    <property type="match status" value="1"/>
</dbReference>
<accession>A0A2S7UUY8</accession>
<dbReference type="Gene3D" id="2.30.220.10">
    <property type="entry name" value="f41 fragment of flagellin, C-terminal domain"/>
    <property type="match status" value="1"/>
</dbReference>
<evidence type="ECO:0000256" key="2">
    <source>
        <dbReference type="ARBA" id="ARBA00022525"/>
    </source>
</evidence>
<evidence type="ECO:0000259" key="6">
    <source>
        <dbReference type="Pfam" id="PF00700"/>
    </source>
</evidence>
<keyword evidence="3 4" id="KW-0975">Bacterial flagellum</keyword>